<dbReference type="EMBL" id="JAOVZO020000017">
    <property type="protein sequence ID" value="MDC8013397.1"/>
    <property type="molecule type" value="Genomic_DNA"/>
</dbReference>
<keyword evidence="3" id="KW-0460">Magnesium</keyword>
<feature type="binding site" evidence="3">
    <location>
        <position position="500"/>
    </location>
    <ligand>
        <name>Zn(2+)</name>
        <dbReference type="ChEBI" id="CHEBI:29105"/>
        <label>2</label>
    </ligand>
</feature>
<protein>
    <submittedName>
        <fullName evidence="6">Alkaline phosphatase</fullName>
    </submittedName>
</protein>
<comment type="cofactor">
    <cofactor evidence="3">
        <name>Mg(2+)</name>
        <dbReference type="ChEBI" id="CHEBI:18420"/>
    </cofactor>
    <text evidence="3">Binds 1 Mg(2+) ion.</text>
</comment>
<dbReference type="SMART" id="SM00098">
    <property type="entry name" value="alkPPc"/>
    <property type="match status" value="1"/>
</dbReference>
<reference evidence="6" key="1">
    <citation type="submission" date="2023-02" db="EMBL/GenBank/DDBJ databases">
        <title>Tahibacter soli sp. nov. isolated from soil.</title>
        <authorList>
            <person name="Baek J.H."/>
            <person name="Lee J.K."/>
            <person name="Choi D.G."/>
            <person name="Jeon C.O."/>
        </authorList>
    </citation>
    <scope>NUCLEOTIDE SEQUENCE</scope>
    <source>
        <strain evidence="6">BL</strain>
    </source>
</reference>
<feature type="binding site" evidence="3">
    <location>
        <position position="351"/>
    </location>
    <ligand>
        <name>Zn(2+)</name>
        <dbReference type="ChEBI" id="CHEBI:29105"/>
        <label>2</label>
    </ligand>
</feature>
<feature type="active site" description="Phosphoserine intermediate" evidence="2">
    <location>
        <position position="127"/>
    </location>
</feature>
<dbReference type="PRINTS" id="PR00113">
    <property type="entry name" value="ALKPHPHTASE"/>
</dbReference>
<feature type="binding site" evidence="3">
    <location>
        <position position="346"/>
    </location>
    <ligand>
        <name>Mg(2+)</name>
        <dbReference type="ChEBI" id="CHEBI:18420"/>
    </ligand>
</feature>
<dbReference type="AlphaFoldDB" id="A0A9X3YKR0"/>
<dbReference type="GO" id="GO:0004035">
    <property type="term" value="F:alkaline phosphatase activity"/>
    <property type="evidence" value="ECO:0007669"/>
    <property type="project" value="TreeGrafter"/>
</dbReference>
<dbReference type="PANTHER" id="PTHR11596:SF5">
    <property type="entry name" value="ALKALINE PHOSPHATASE"/>
    <property type="match status" value="1"/>
</dbReference>
<evidence type="ECO:0000256" key="5">
    <source>
        <dbReference type="SAM" id="SignalP"/>
    </source>
</evidence>
<dbReference type="PANTHER" id="PTHR11596">
    <property type="entry name" value="ALKALINE PHOSPHATASE"/>
    <property type="match status" value="1"/>
</dbReference>
<organism evidence="6 7">
    <name type="scientific">Tahibacter soli</name>
    <dbReference type="NCBI Taxonomy" id="2983605"/>
    <lineage>
        <taxon>Bacteria</taxon>
        <taxon>Pseudomonadati</taxon>
        <taxon>Pseudomonadota</taxon>
        <taxon>Gammaproteobacteria</taxon>
        <taxon>Lysobacterales</taxon>
        <taxon>Rhodanobacteraceae</taxon>
        <taxon>Tahibacter</taxon>
    </lineage>
</organism>
<dbReference type="InterPro" id="IPR017850">
    <property type="entry name" value="Alkaline_phosphatase_core_sf"/>
</dbReference>
<keyword evidence="3" id="KW-0479">Metal-binding</keyword>
<evidence type="ECO:0000256" key="2">
    <source>
        <dbReference type="PIRSR" id="PIRSR601952-1"/>
    </source>
</evidence>
<evidence type="ECO:0000256" key="3">
    <source>
        <dbReference type="PIRSR" id="PIRSR601952-2"/>
    </source>
</evidence>
<feature type="signal peptide" evidence="5">
    <location>
        <begin position="1"/>
        <end position="17"/>
    </location>
</feature>
<keyword evidence="3" id="KW-0862">Zinc</keyword>
<feature type="binding site" evidence="3">
    <location>
        <position position="355"/>
    </location>
    <ligand>
        <name>Zn(2+)</name>
        <dbReference type="ChEBI" id="CHEBI:29105"/>
        <label>2</label>
    </ligand>
</feature>
<comment type="similarity">
    <text evidence="4">Belongs to the alkaline phosphatase family.</text>
</comment>
<keyword evidence="5" id="KW-0732">Signal</keyword>
<feature type="binding site" evidence="3">
    <location>
        <position position="393"/>
    </location>
    <ligand>
        <name>Zn(2+)</name>
        <dbReference type="ChEBI" id="CHEBI:29105"/>
        <label>2</label>
    </ligand>
</feature>
<keyword evidence="7" id="KW-1185">Reference proteome</keyword>
<dbReference type="SUPFAM" id="SSF53649">
    <property type="entry name" value="Alkaline phosphatase-like"/>
    <property type="match status" value="1"/>
</dbReference>
<accession>A0A9X3YKR0</accession>
<dbReference type="Pfam" id="PF00245">
    <property type="entry name" value="Alk_phosphatase"/>
    <property type="match status" value="1"/>
</dbReference>
<dbReference type="PROSITE" id="PS51257">
    <property type="entry name" value="PROKAR_LIPOPROTEIN"/>
    <property type="match status" value="1"/>
</dbReference>
<evidence type="ECO:0000313" key="6">
    <source>
        <dbReference type="EMBL" id="MDC8013397.1"/>
    </source>
</evidence>
<sequence>MRLVPLTLAVALSAACAHQPSSNAPSARTPTAIAVPSIERPGGESAAWWFTAGAAAAHANVGATPPRAKNVIVFLGDGMSIPTIAAAHILAGQRAGVDGESYRLSFETLPYTAFSRTYETDSQTPDSAGTMTAIMSGVKTKSGFIGISQAANRGDCASSKGQELVSALEIAELAGMSTGAVTTTRITHATPAATYGHLPERDWEVDVELSKAAQDQGCSDFARQLVEFPIGDGLEVAMGGGRTEFMPATQRDPEYDGYPGQRLDGRDLIAQWTGRPGAQYVWNRAQFEAIDPGKTKHLLGLFEISHMQYDHDRPTDKAGEPSLAEMTHTALKVLKKNPNGYFLMVEGGRIDHGHHAGNAYRALTDTIAFSDAVRAAMEDTDAADTLIVVTADHAHTMTFSGYPIRGNPILGLVRGGSDFEGATNALALDQLGLPYTTLGYANGPGYQGATDRQPAGPKTYPHSYTSALANKAGRADLTHVDTTAPDYMQESPIPFKSESHGGDDVAIFARGPGAQAFHGELEQNVIFHIVAQSAPRIRAQLCALGSCNADKVPVTVPTRERLLNAAKKQ</sequence>
<comment type="cofactor">
    <cofactor evidence="3">
        <name>Zn(2+)</name>
        <dbReference type="ChEBI" id="CHEBI:29105"/>
    </cofactor>
    <text evidence="3">Binds 2 Zn(2+) ions.</text>
</comment>
<feature type="binding site" evidence="3">
    <location>
        <position position="190"/>
    </location>
    <ligand>
        <name>Mg(2+)</name>
        <dbReference type="ChEBI" id="CHEBI:18420"/>
    </ligand>
</feature>
<gene>
    <name evidence="6" type="ORF">OD750_012705</name>
</gene>
<feature type="binding site" evidence="3">
    <location>
        <position position="188"/>
    </location>
    <ligand>
        <name>Mg(2+)</name>
        <dbReference type="ChEBI" id="CHEBI:18420"/>
    </ligand>
</feature>
<dbReference type="RefSeq" id="WP_263545816.1">
    <property type="nucleotide sequence ID" value="NZ_JAOVZO020000017.1"/>
</dbReference>
<feature type="binding site" evidence="3">
    <location>
        <position position="77"/>
    </location>
    <ligand>
        <name>Zn(2+)</name>
        <dbReference type="ChEBI" id="CHEBI:29105"/>
        <label>2</label>
    </ligand>
</feature>
<evidence type="ECO:0000256" key="4">
    <source>
        <dbReference type="RuleBase" id="RU003946"/>
    </source>
</evidence>
<proteinExistence type="inferred from homology"/>
<dbReference type="GO" id="GO:0046872">
    <property type="term" value="F:metal ion binding"/>
    <property type="evidence" value="ECO:0007669"/>
    <property type="project" value="UniProtKB-KW"/>
</dbReference>
<comment type="caution">
    <text evidence="6">The sequence shown here is derived from an EMBL/GenBank/DDBJ whole genome shotgun (WGS) entry which is preliminary data.</text>
</comment>
<name>A0A9X3YKR0_9GAMM</name>
<dbReference type="InterPro" id="IPR001952">
    <property type="entry name" value="Alkaline_phosphatase"/>
</dbReference>
<evidence type="ECO:0000256" key="1">
    <source>
        <dbReference type="ARBA" id="ARBA00022553"/>
    </source>
</evidence>
<feature type="binding site" evidence="3">
    <location>
        <position position="392"/>
    </location>
    <ligand>
        <name>Zn(2+)</name>
        <dbReference type="ChEBI" id="CHEBI:29105"/>
        <label>2</label>
    </ligand>
</feature>
<feature type="chain" id="PRO_5040993789" evidence="5">
    <location>
        <begin position="18"/>
        <end position="569"/>
    </location>
</feature>
<evidence type="ECO:0000313" key="7">
    <source>
        <dbReference type="Proteomes" id="UP001139971"/>
    </source>
</evidence>
<dbReference type="Proteomes" id="UP001139971">
    <property type="component" value="Unassembled WGS sequence"/>
</dbReference>
<dbReference type="Gene3D" id="3.40.720.10">
    <property type="entry name" value="Alkaline Phosphatase, subunit A"/>
    <property type="match status" value="1"/>
</dbReference>
<keyword evidence="1" id="KW-0597">Phosphoprotein</keyword>
<dbReference type="CDD" id="cd16012">
    <property type="entry name" value="ALP"/>
    <property type="match status" value="1"/>
</dbReference>
<feature type="binding site" evidence="3">
    <location>
        <position position="77"/>
    </location>
    <ligand>
        <name>Mg(2+)</name>
        <dbReference type="ChEBI" id="CHEBI:18420"/>
    </ligand>
</feature>